<dbReference type="EMBL" id="JAWDGP010001994">
    <property type="protein sequence ID" value="KAK3786254.1"/>
    <property type="molecule type" value="Genomic_DNA"/>
</dbReference>
<name>A0AAE1DX55_9GAST</name>
<evidence type="ECO:0000313" key="2">
    <source>
        <dbReference type="Proteomes" id="UP001283361"/>
    </source>
</evidence>
<comment type="caution">
    <text evidence="1">The sequence shown here is derived from an EMBL/GenBank/DDBJ whole genome shotgun (WGS) entry which is preliminary data.</text>
</comment>
<sequence>MKVEDIEHPKRNILITTLDPTICLVACPACNELAVQLRGAEGDPVGPDQPSQGSIEHSEISVCRGLQHSAMSAPLRVERSQHSNGCHTLFRMSSDSCGSQCPRLSELRGLSTVTAVTHFSGCPQIHVVLSVRVSQS</sequence>
<gene>
    <name evidence="1" type="ORF">RRG08_064513</name>
</gene>
<dbReference type="AlphaFoldDB" id="A0AAE1DX55"/>
<proteinExistence type="predicted"/>
<keyword evidence="2" id="KW-1185">Reference proteome</keyword>
<reference evidence="1" key="1">
    <citation type="journal article" date="2023" name="G3 (Bethesda)">
        <title>A reference genome for the long-term kleptoplast-retaining sea slug Elysia crispata morphotype clarki.</title>
        <authorList>
            <person name="Eastman K.E."/>
            <person name="Pendleton A.L."/>
            <person name="Shaikh M.A."/>
            <person name="Suttiyut T."/>
            <person name="Ogas R."/>
            <person name="Tomko P."/>
            <person name="Gavelis G."/>
            <person name="Widhalm J.R."/>
            <person name="Wisecaver J.H."/>
        </authorList>
    </citation>
    <scope>NUCLEOTIDE SEQUENCE</scope>
    <source>
        <strain evidence="1">ECLA1</strain>
    </source>
</reference>
<evidence type="ECO:0000313" key="1">
    <source>
        <dbReference type="EMBL" id="KAK3786254.1"/>
    </source>
</evidence>
<dbReference type="Proteomes" id="UP001283361">
    <property type="component" value="Unassembled WGS sequence"/>
</dbReference>
<accession>A0AAE1DX55</accession>
<organism evidence="1 2">
    <name type="scientific">Elysia crispata</name>
    <name type="common">lettuce slug</name>
    <dbReference type="NCBI Taxonomy" id="231223"/>
    <lineage>
        <taxon>Eukaryota</taxon>
        <taxon>Metazoa</taxon>
        <taxon>Spiralia</taxon>
        <taxon>Lophotrochozoa</taxon>
        <taxon>Mollusca</taxon>
        <taxon>Gastropoda</taxon>
        <taxon>Heterobranchia</taxon>
        <taxon>Euthyneura</taxon>
        <taxon>Panpulmonata</taxon>
        <taxon>Sacoglossa</taxon>
        <taxon>Placobranchoidea</taxon>
        <taxon>Plakobranchidae</taxon>
        <taxon>Elysia</taxon>
    </lineage>
</organism>
<protein>
    <submittedName>
        <fullName evidence="1">Uncharacterized protein</fullName>
    </submittedName>
</protein>